<dbReference type="Proteomes" id="UP000050741">
    <property type="component" value="Unassembled WGS sequence"/>
</dbReference>
<dbReference type="GO" id="GO:0005634">
    <property type="term" value="C:nucleus"/>
    <property type="evidence" value="ECO:0007669"/>
    <property type="project" value="UniProtKB-SubCell"/>
</dbReference>
<reference evidence="7" key="1">
    <citation type="submission" date="2014-05" db="EMBL/GenBank/DDBJ databases">
        <title>The genome and life-stage specific transcriptomes of Globodera pallida elucidate key aspects of plant parasitism by a cyst nematode.</title>
        <authorList>
            <person name="Cotton J.A."/>
            <person name="Lilley C.J."/>
            <person name="Jones L.M."/>
            <person name="Kikuchi T."/>
            <person name="Reid A.J."/>
            <person name="Thorpe P."/>
            <person name="Tsai I.J."/>
            <person name="Beasley H."/>
            <person name="Blok V."/>
            <person name="Cock P.J.A."/>
            <person name="Van den Akker S.E."/>
            <person name="Holroyd N."/>
            <person name="Hunt M."/>
            <person name="Mantelin S."/>
            <person name="Naghra H."/>
            <person name="Pain A."/>
            <person name="Palomares-Rius J.E."/>
            <person name="Zarowiecki M."/>
            <person name="Berriman M."/>
            <person name="Jones J.T."/>
            <person name="Urwin P.E."/>
        </authorList>
    </citation>
    <scope>NUCLEOTIDE SEQUENCE [LARGE SCALE GENOMIC DNA]</scope>
    <source>
        <strain evidence="7">Lindley</strain>
    </source>
</reference>
<dbReference type="InterPro" id="IPR001356">
    <property type="entry name" value="HD"/>
</dbReference>
<feature type="compositionally biased region" description="Basic and acidic residues" evidence="5">
    <location>
        <begin position="222"/>
        <end position="235"/>
    </location>
</feature>
<dbReference type="WBParaSite" id="GPLIN_001485000">
    <property type="protein sequence ID" value="GPLIN_001485000"/>
    <property type="gene ID" value="GPLIN_001485000"/>
</dbReference>
<dbReference type="Pfam" id="PF00046">
    <property type="entry name" value="Homeodomain"/>
    <property type="match status" value="1"/>
</dbReference>
<reference evidence="8" key="2">
    <citation type="submission" date="2016-06" db="UniProtKB">
        <authorList>
            <consortium name="WormBaseParasite"/>
        </authorList>
    </citation>
    <scope>IDENTIFICATION</scope>
</reference>
<evidence type="ECO:0000256" key="5">
    <source>
        <dbReference type="SAM" id="MobiDB-lite"/>
    </source>
</evidence>
<dbReference type="GO" id="GO:0000981">
    <property type="term" value="F:DNA-binding transcription factor activity, RNA polymerase II-specific"/>
    <property type="evidence" value="ECO:0007669"/>
    <property type="project" value="TreeGrafter"/>
</dbReference>
<protein>
    <submittedName>
        <fullName evidence="8">Homeobox domain-containing protein</fullName>
    </submittedName>
</protein>
<feature type="domain" description="Homeobox" evidence="6">
    <location>
        <begin position="167"/>
        <end position="210"/>
    </location>
</feature>
<keyword evidence="3 4" id="KW-0238">DNA-binding</keyword>
<dbReference type="Gene3D" id="1.10.10.60">
    <property type="entry name" value="Homeodomain-like"/>
    <property type="match status" value="1"/>
</dbReference>
<dbReference type="PANTHER" id="PTHR46643:SF1">
    <property type="entry name" value="HOMEOBOX PROTEIN GOOSECOID-2"/>
    <property type="match status" value="1"/>
</dbReference>
<accession>A0A183CPP2</accession>
<evidence type="ECO:0000256" key="1">
    <source>
        <dbReference type="ARBA" id="ARBA00004123"/>
    </source>
</evidence>
<keyword evidence="3 4" id="KW-0539">Nucleus</keyword>
<keyword evidence="7" id="KW-1185">Reference proteome</keyword>
<dbReference type="GO" id="GO:0000978">
    <property type="term" value="F:RNA polymerase II cis-regulatory region sequence-specific DNA binding"/>
    <property type="evidence" value="ECO:0007669"/>
    <property type="project" value="TreeGrafter"/>
</dbReference>
<feature type="DNA-binding region" description="Homeobox" evidence="3">
    <location>
        <begin position="169"/>
        <end position="211"/>
    </location>
</feature>
<dbReference type="SUPFAM" id="SSF46689">
    <property type="entry name" value="Homeodomain-like"/>
    <property type="match status" value="1"/>
</dbReference>
<evidence type="ECO:0000313" key="7">
    <source>
        <dbReference type="Proteomes" id="UP000050741"/>
    </source>
</evidence>
<name>A0A183CPP2_GLOPA</name>
<evidence type="ECO:0000256" key="3">
    <source>
        <dbReference type="PROSITE-ProRule" id="PRU00108"/>
    </source>
</evidence>
<evidence type="ECO:0000259" key="6">
    <source>
        <dbReference type="PROSITE" id="PS50071"/>
    </source>
</evidence>
<sequence>MVADLTTTLGGSAVEMAIFGHSNGNFGDEEEWEEAAERMVRTSVEWRLLEAADQTLALLRERMDALIAAPSAAALAVINGRMPQGQATALAASVPLLMPASCSSVCGGTVFNAPSTAFNSAIQSSGKDWSTIFRLEIVSGPGADLIVLGFVLGPGWHFDLGALSAGTRKRRHRTIFTEEQLNMLEEAFSGTQYPDVSVREVLADKSNLTRGSLVQESACQTAKKEPRSATADHKPVRQKKIMR</sequence>
<dbReference type="InterPro" id="IPR051440">
    <property type="entry name" value="Goosecoid-like_HB"/>
</dbReference>
<comment type="subcellular location">
    <subcellularLocation>
        <location evidence="1 3 4">Nucleus</location>
    </subcellularLocation>
</comment>
<evidence type="ECO:0000313" key="8">
    <source>
        <dbReference type="WBParaSite" id="GPLIN_001485000"/>
    </source>
</evidence>
<evidence type="ECO:0000256" key="4">
    <source>
        <dbReference type="RuleBase" id="RU000682"/>
    </source>
</evidence>
<dbReference type="PROSITE" id="PS50071">
    <property type="entry name" value="HOMEOBOX_2"/>
    <property type="match status" value="1"/>
</dbReference>
<dbReference type="InterPro" id="IPR009057">
    <property type="entry name" value="Homeodomain-like_sf"/>
</dbReference>
<keyword evidence="3 4" id="KW-0371">Homeobox</keyword>
<evidence type="ECO:0000256" key="2">
    <source>
        <dbReference type="ARBA" id="ARBA00006503"/>
    </source>
</evidence>
<dbReference type="PANTHER" id="PTHR46643">
    <property type="entry name" value="HOMEOBOX PROTEIN GOOSECOID-RELATED"/>
    <property type="match status" value="1"/>
</dbReference>
<dbReference type="AlphaFoldDB" id="A0A183CPP2"/>
<feature type="region of interest" description="Disordered" evidence="5">
    <location>
        <begin position="214"/>
        <end position="243"/>
    </location>
</feature>
<dbReference type="SMART" id="SM00389">
    <property type="entry name" value="HOX"/>
    <property type="match status" value="1"/>
</dbReference>
<proteinExistence type="inferred from homology"/>
<comment type="similarity">
    <text evidence="2">Belongs to the paired homeobox family. Bicoid subfamily.</text>
</comment>
<dbReference type="CDD" id="cd00086">
    <property type="entry name" value="homeodomain"/>
    <property type="match status" value="1"/>
</dbReference>
<organism evidence="7 8">
    <name type="scientific">Globodera pallida</name>
    <name type="common">Potato cyst nematode worm</name>
    <name type="synonym">Heterodera pallida</name>
    <dbReference type="NCBI Taxonomy" id="36090"/>
    <lineage>
        <taxon>Eukaryota</taxon>
        <taxon>Metazoa</taxon>
        <taxon>Ecdysozoa</taxon>
        <taxon>Nematoda</taxon>
        <taxon>Chromadorea</taxon>
        <taxon>Rhabditida</taxon>
        <taxon>Tylenchina</taxon>
        <taxon>Tylenchomorpha</taxon>
        <taxon>Tylenchoidea</taxon>
        <taxon>Heteroderidae</taxon>
        <taxon>Heteroderinae</taxon>
        <taxon>Globodera</taxon>
    </lineage>
</organism>